<dbReference type="Pfam" id="PF02597">
    <property type="entry name" value="ThiS"/>
    <property type="match status" value="1"/>
</dbReference>
<evidence type="ECO:0000313" key="4">
    <source>
        <dbReference type="EMBL" id="MFC3147109.1"/>
    </source>
</evidence>
<comment type="similarity">
    <text evidence="2">Belongs to the MoaD family.</text>
</comment>
<dbReference type="InterPro" id="IPR003749">
    <property type="entry name" value="ThiS/MoaD-like"/>
</dbReference>
<dbReference type="NCBIfam" id="TIGR01682">
    <property type="entry name" value="moaD"/>
    <property type="match status" value="1"/>
</dbReference>
<evidence type="ECO:0000256" key="1">
    <source>
        <dbReference type="ARBA" id="ARBA00022741"/>
    </source>
</evidence>
<evidence type="ECO:0000256" key="3">
    <source>
        <dbReference type="ARBA" id="ARBA00024247"/>
    </source>
</evidence>
<evidence type="ECO:0000256" key="2">
    <source>
        <dbReference type="ARBA" id="ARBA00024200"/>
    </source>
</evidence>
<accession>A0ABV7GZL9</accession>
<dbReference type="EMBL" id="JBHRTI010000003">
    <property type="protein sequence ID" value="MFC3147109.1"/>
    <property type="molecule type" value="Genomic_DNA"/>
</dbReference>
<gene>
    <name evidence="4" type="primary">moaD</name>
    <name evidence="4" type="ORF">ACFOEN_05570</name>
</gene>
<name>A0ABV7GZL9_9BURK</name>
<dbReference type="InterPro" id="IPR044672">
    <property type="entry name" value="MOCS2A"/>
</dbReference>
<sequence>MKIKVLYFAKLREQVGIDAETLELAQRAWTVADIRTHLRSRGAAWAEALAEGKAVRAAVNQQMAQAGTAVPDGAEVAFFPPVTGG</sequence>
<keyword evidence="5" id="KW-1185">Reference proteome</keyword>
<evidence type="ECO:0000313" key="5">
    <source>
        <dbReference type="Proteomes" id="UP001595556"/>
    </source>
</evidence>
<dbReference type="Proteomes" id="UP001595556">
    <property type="component" value="Unassembled WGS sequence"/>
</dbReference>
<dbReference type="Gene3D" id="3.10.20.30">
    <property type="match status" value="1"/>
</dbReference>
<reference evidence="5" key="1">
    <citation type="journal article" date="2019" name="Int. J. Syst. Evol. Microbiol.">
        <title>The Global Catalogue of Microorganisms (GCM) 10K type strain sequencing project: providing services to taxonomists for standard genome sequencing and annotation.</title>
        <authorList>
            <consortium name="The Broad Institute Genomics Platform"/>
            <consortium name="The Broad Institute Genome Sequencing Center for Infectious Disease"/>
            <person name="Wu L."/>
            <person name="Ma J."/>
        </authorList>
    </citation>
    <scope>NUCLEOTIDE SEQUENCE [LARGE SCALE GENOMIC DNA]</scope>
    <source>
        <strain evidence="5">KCTC 52168</strain>
    </source>
</reference>
<dbReference type="SUPFAM" id="SSF54285">
    <property type="entry name" value="MoaD/ThiS"/>
    <property type="match status" value="1"/>
</dbReference>
<keyword evidence="1" id="KW-0547">Nucleotide-binding</keyword>
<proteinExistence type="inferred from homology"/>
<dbReference type="PANTHER" id="PTHR33359">
    <property type="entry name" value="MOLYBDOPTERIN SYNTHASE SULFUR CARRIER SUBUNIT"/>
    <property type="match status" value="1"/>
</dbReference>
<dbReference type="RefSeq" id="WP_377301856.1">
    <property type="nucleotide sequence ID" value="NZ_CP180191.1"/>
</dbReference>
<comment type="caution">
    <text evidence="4">The sequence shown here is derived from an EMBL/GenBank/DDBJ whole genome shotgun (WGS) entry which is preliminary data.</text>
</comment>
<dbReference type="InterPro" id="IPR016155">
    <property type="entry name" value="Mopterin_synth/thiamin_S_b"/>
</dbReference>
<dbReference type="CDD" id="cd00754">
    <property type="entry name" value="Ubl_MoaD"/>
    <property type="match status" value="1"/>
</dbReference>
<organism evidence="4 5">
    <name type="scientific">Piscinibacterium candidicorallinum</name>
    <dbReference type="NCBI Taxonomy" id="1793872"/>
    <lineage>
        <taxon>Bacteria</taxon>
        <taxon>Pseudomonadati</taxon>
        <taxon>Pseudomonadota</taxon>
        <taxon>Betaproteobacteria</taxon>
        <taxon>Burkholderiales</taxon>
        <taxon>Piscinibacterium</taxon>
    </lineage>
</organism>
<protein>
    <recommendedName>
        <fullName evidence="3">Molybdopterin synthase sulfur carrier subunit</fullName>
    </recommendedName>
</protein>
<dbReference type="InterPro" id="IPR012675">
    <property type="entry name" value="Beta-grasp_dom_sf"/>
</dbReference>
<dbReference type="PANTHER" id="PTHR33359:SF1">
    <property type="entry name" value="MOLYBDOPTERIN SYNTHASE SULFUR CARRIER SUBUNIT"/>
    <property type="match status" value="1"/>
</dbReference>